<feature type="transmembrane region" description="Helical" evidence="1">
    <location>
        <begin position="69"/>
        <end position="88"/>
    </location>
</feature>
<dbReference type="OMA" id="KSTWTHE"/>
<dbReference type="Pfam" id="PF14802">
    <property type="entry name" value="TMEM192"/>
    <property type="match status" value="1"/>
</dbReference>
<keyword evidence="4" id="KW-1185">Reference proteome</keyword>
<evidence type="ECO:0000313" key="3">
    <source>
        <dbReference type="EnsemblMetazoa" id="ADAC006560-PA"/>
    </source>
</evidence>
<protein>
    <submittedName>
        <fullName evidence="2 3">Uncharacterized protein</fullName>
    </submittedName>
</protein>
<organism evidence="2">
    <name type="scientific">Anopheles darlingi</name>
    <name type="common">Mosquito</name>
    <dbReference type="NCBI Taxonomy" id="43151"/>
    <lineage>
        <taxon>Eukaryota</taxon>
        <taxon>Metazoa</taxon>
        <taxon>Ecdysozoa</taxon>
        <taxon>Arthropoda</taxon>
        <taxon>Hexapoda</taxon>
        <taxon>Insecta</taxon>
        <taxon>Pterygota</taxon>
        <taxon>Neoptera</taxon>
        <taxon>Endopterygota</taxon>
        <taxon>Diptera</taxon>
        <taxon>Nematocera</taxon>
        <taxon>Culicoidea</taxon>
        <taxon>Culicidae</taxon>
        <taxon>Anophelinae</taxon>
        <taxon>Anopheles</taxon>
    </lineage>
</organism>
<dbReference type="STRING" id="43151.W5JFW7"/>
<proteinExistence type="predicted"/>
<dbReference type="AlphaFoldDB" id="W5JFW7"/>
<dbReference type="Proteomes" id="UP000000673">
    <property type="component" value="Unassembled WGS sequence"/>
</dbReference>
<gene>
    <name evidence="2" type="ORF">AND_006560</name>
</gene>
<dbReference type="EnsemblMetazoa" id="ADAC006560-RA">
    <property type="protein sequence ID" value="ADAC006560-PA"/>
    <property type="gene ID" value="ADAC006560"/>
</dbReference>
<dbReference type="VEuPathDB" id="VectorBase:ADAR2_009566"/>
<dbReference type="eggNOG" id="ENOG502TD44">
    <property type="taxonomic scope" value="Eukaryota"/>
</dbReference>
<name>W5JFW7_ANODA</name>
<evidence type="ECO:0000313" key="4">
    <source>
        <dbReference type="Proteomes" id="UP000000673"/>
    </source>
</evidence>
<dbReference type="EMBL" id="ADMH02001617">
    <property type="protein sequence ID" value="ETN61775.1"/>
    <property type="molecule type" value="Genomic_DNA"/>
</dbReference>
<keyword evidence="1" id="KW-0812">Transmembrane</keyword>
<evidence type="ECO:0000313" key="2">
    <source>
        <dbReference type="EMBL" id="ETN61775.1"/>
    </source>
</evidence>
<accession>W5JFW7</accession>
<feature type="transmembrane region" description="Helical" evidence="1">
    <location>
        <begin position="32"/>
        <end position="57"/>
    </location>
</feature>
<reference evidence="2 4" key="1">
    <citation type="journal article" date="2010" name="BMC Genomics">
        <title>Combination of measures distinguishes pre-miRNAs from other stem-loops in the genome of the newly sequenced Anopheles darlingi.</title>
        <authorList>
            <person name="Mendes N.D."/>
            <person name="Freitas A.T."/>
            <person name="Vasconcelos A.T."/>
            <person name="Sagot M.F."/>
        </authorList>
    </citation>
    <scope>NUCLEOTIDE SEQUENCE</scope>
</reference>
<dbReference type="HOGENOM" id="CLU_076173_0_0_1"/>
<evidence type="ECO:0000256" key="1">
    <source>
        <dbReference type="SAM" id="Phobius"/>
    </source>
</evidence>
<reference evidence="2" key="3">
    <citation type="journal article" date="2013" name="Nucleic Acids Res.">
        <title>The genome of Anopheles darlingi, the main neotropical malaria vector.</title>
        <authorList>
            <person name="Marinotti O."/>
            <person name="Cerqueira G.C."/>
            <person name="de Almeida L.G."/>
            <person name="Ferro M.I."/>
            <person name="Loreto E.L."/>
            <person name="Zaha A."/>
            <person name="Teixeira S.M."/>
            <person name="Wespiser A.R."/>
            <person name="Almeida E Silva A."/>
            <person name="Schlindwein A.D."/>
            <person name="Pacheco A.C."/>
            <person name="Silva A.L."/>
            <person name="Graveley B.R."/>
            <person name="Walenz B.P."/>
            <person name="Lima Bde A."/>
            <person name="Ribeiro C.A."/>
            <person name="Nunes-Silva C.G."/>
            <person name="de Carvalho C.R."/>
            <person name="Soares C.M."/>
            <person name="de Menezes C.B."/>
            <person name="Matiolli C."/>
            <person name="Caffrey D."/>
            <person name="Araujo D.A."/>
            <person name="de Oliveira D.M."/>
            <person name="Golenbock D."/>
            <person name="Grisard E.C."/>
            <person name="Fantinatti-Garboggini F."/>
            <person name="de Carvalho F.M."/>
            <person name="Barcellos F.G."/>
            <person name="Prosdocimi F."/>
            <person name="May G."/>
            <person name="Azevedo Junior G.M."/>
            <person name="Guimaraes G.M."/>
            <person name="Goldman G.H."/>
            <person name="Padilha I.Q."/>
            <person name="Batista Jda S."/>
            <person name="Ferro J.A."/>
            <person name="Ribeiro J.M."/>
            <person name="Fietto J.L."/>
            <person name="Dabbas K.M."/>
            <person name="Cerdeira L."/>
            <person name="Agnez-Lima L.F."/>
            <person name="Brocchi M."/>
            <person name="de Carvalho M.O."/>
            <person name="Teixeira Mde M."/>
            <person name="Diniz Maia Mde M."/>
            <person name="Goldman M.H."/>
            <person name="Cruz Schneider M.P."/>
            <person name="Felipe M.S."/>
            <person name="Hungria M."/>
            <person name="Nicolas M.F."/>
            <person name="Pereira M."/>
            <person name="Montes M.A."/>
            <person name="Cantao M.E."/>
            <person name="Vincentz M."/>
            <person name="Rafael M.S."/>
            <person name="Silverman N."/>
            <person name="Stoco P.H."/>
            <person name="Souza R.C."/>
            <person name="Vicentini R."/>
            <person name="Gazzinelli R.T."/>
            <person name="Neves Rde O."/>
            <person name="Silva R."/>
            <person name="Astolfi-Filho S."/>
            <person name="Maciel T.E."/>
            <person name="Urmenyi T.P."/>
            <person name="Tadei W.P."/>
            <person name="Camargo E.P."/>
            <person name="de Vasconcelos A.T."/>
        </authorList>
    </citation>
    <scope>NUCLEOTIDE SEQUENCE</scope>
</reference>
<reference evidence="2" key="2">
    <citation type="submission" date="2010-05" db="EMBL/GenBank/DDBJ databases">
        <authorList>
            <person name="Almeida L.G."/>
            <person name="Nicolas M.F."/>
            <person name="Souza R.C."/>
            <person name="Vasconcelos A.T.R."/>
        </authorList>
    </citation>
    <scope>NUCLEOTIDE SEQUENCE</scope>
</reference>
<sequence length="260" mass="29812">MSAIPSVSFPQSNPKLYSPPAMAKTDAKFRPIFVIFMFSVQLLLAIAIVLIGLVALISGWTLPGDHASALYFIIIYLRVGYWLVTYVIHERCKHEFARLLEPDFDRYRSLSVYRKAPLQIVTLWNVILLTVQNQVRFLFPYESAGPGGNTPGNPSNGNKAEGALNPAITPQLFVMVVWGLELLLQLFFNVPFIRALNEIRNAEGLDKETDLRYRRMTDTEIEEQPFEWQLERQAELIKHLRMEHDQLQRKAKAYGVDSRC</sequence>
<keyword evidence="1" id="KW-0472">Membrane</keyword>
<dbReference type="VEuPathDB" id="VectorBase:ADAC006560"/>
<keyword evidence="1" id="KW-1133">Transmembrane helix</keyword>
<dbReference type="InterPro" id="IPR029399">
    <property type="entry name" value="TMEM192"/>
</dbReference>
<reference evidence="3" key="4">
    <citation type="submission" date="2015-06" db="UniProtKB">
        <authorList>
            <consortium name="EnsemblMetazoa"/>
        </authorList>
    </citation>
    <scope>IDENTIFICATION</scope>
</reference>